<name>A0A941GRC0_9CHRO</name>
<protein>
    <submittedName>
        <fullName evidence="1">Capsule biosynthesis protein</fullName>
    </submittedName>
</protein>
<reference evidence="1" key="1">
    <citation type="submission" date="2021-02" db="EMBL/GenBank/DDBJ databases">
        <title>Metagenome analyses of Stigonema ocellatum DSM 106950, Chlorogloea purpurea SAG 13.99 and Gomphosphaeria aponina DSM 107014.</title>
        <authorList>
            <person name="Marter P."/>
            <person name="Huang S."/>
        </authorList>
    </citation>
    <scope>NUCLEOTIDE SEQUENCE</scope>
    <source>
        <strain evidence="1">JP213</strain>
    </source>
</reference>
<comment type="caution">
    <text evidence="1">The sequence shown here is derived from an EMBL/GenBank/DDBJ whole genome shotgun (WGS) entry which is preliminary data.</text>
</comment>
<evidence type="ECO:0000313" key="2">
    <source>
        <dbReference type="Proteomes" id="UP000767446"/>
    </source>
</evidence>
<organism evidence="1 2">
    <name type="scientific">Gomphosphaeria aponina SAG 52.96 = DSM 107014</name>
    <dbReference type="NCBI Taxonomy" id="1521640"/>
    <lineage>
        <taxon>Bacteria</taxon>
        <taxon>Bacillati</taxon>
        <taxon>Cyanobacteriota</taxon>
        <taxon>Cyanophyceae</taxon>
        <taxon>Oscillatoriophycideae</taxon>
        <taxon>Chroococcales</taxon>
        <taxon>Gomphosphaeriaceae</taxon>
        <taxon>Gomphosphaeria</taxon>
    </lineage>
</organism>
<gene>
    <name evidence="1" type="ORF">DSM107014_13740</name>
</gene>
<evidence type="ECO:0000313" key="1">
    <source>
        <dbReference type="EMBL" id="MBR8828939.1"/>
    </source>
</evidence>
<dbReference type="Proteomes" id="UP000767446">
    <property type="component" value="Unassembled WGS sequence"/>
</dbReference>
<sequence>MLKELLKQQKFLYSQIQLYKRKQRHKQDKPDWNQVIQKDSGKWQAALNQAKTGANILVATSVGGDIHMISIESLLAVALTLRETQVHILLCDGVLPACFWCDSQIYPNYKYFARTGPQPDLCQNCFTFAQNLLQPLGLIVHCYSELLTPTDARETEKIAHSLPFSEIPAYTLDGVAVGEHALAGALRFYARSSLQGETYGESILRRYFQAALLTTKATQKLLQTVAFDCAVFNHGIYVPQGLIGEVARSLGVRVVNWNPAYRKQCFIFTHHDTYHHQLMCETVSNWENMPFTQEQEDELMGYLKSRWDGSQDWIWFHEHPEFDLQAIASETGVDFSQPCIGLLTNVLWDAQLHYPANAFENMLDWVLQTINYFAQRPDLQLLIRVHPAEIRGTLISRQPLVEEINKFIPQLPPNVFLIPPASGVSTYAAMLQCNAVLIYGTKMGVELTSMGIPVIVAGEAWIRHKNITMDASSVEEYFEYLAKLPLKQGLDEETTRRARKYAYHFFFRRMIPLEFTTEAKNASEYKLKEFGLDDLMPGKSKGLDVICNGILQGTEFIYE</sequence>
<dbReference type="AlphaFoldDB" id="A0A941GRC0"/>
<dbReference type="EMBL" id="JADQBC010000096">
    <property type="protein sequence ID" value="MBR8828939.1"/>
    <property type="molecule type" value="Genomic_DNA"/>
</dbReference>
<dbReference type="SUPFAM" id="SSF53756">
    <property type="entry name" value="UDP-Glycosyltransferase/glycogen phosphorylase"/>
    <property type="match status" value="1"/>
</dbReference>
<proteinExistence type="predicted"/>
<accession>A0A941GRC0</accession>